<dbReference type="InParanoid" id="H2YFD8"/>
<dbReference type="InterPro" id="IPR030417">
    <property type="entry name" value="MS4A"/>
</dbReference>
<feature type="transmembrane region" description="Helical" evidence="2">
    <location>
        <begin position="66"/>
        <end position="86"/>
    </location>
</feature>
<feature type="transmembrane region" description="Helical" evidence="2">
    <location>
        <begin position="153"/>
        <end position="176"/>
    </location>
</feature>
<reference evidence="3" key="2">
    <citation type="submission" date="2025-08" db="UniProtKB">
        <authorList>
            <consortium name="Ensembl"/>
        </authorList>
    </citation>
    <scope>IDENTIFICATION</scope>
</reference>
<reference evidence="3" key="3">
    <citation type="submission" date="2025-09" db="UniProtKB">
        <authorList>
            <consortium name="Ensembl"/>
        </authorList>
    </citation>
    <scope>IDENTIFICATION</scope>
</reference>
<evidence type="ECO:0000256" key="2">
    <source>
        <dbReference type="SAM" id="Phobius"/>
    </source>
</evidence>
<feature type="transmembrane region" description="Helical" evidence="2">
    <location>
        <begin position="28"/>
        <end position="54"/>
    </location>
</feature>
<accession>H2YFD8</accession>
<dbReference type="HOGENOM" id="CLU_1219347_0_0_1"/>
<dbReference type="Ensembl" id="ENSCSAVT00000004096.1">
    <property type="protein sequence ID" value="ENSCSAVP00000004036.1"/>
    <property type="gene ID" value="ENSCSAVG00000002382.1"/>
</dbReference>
<keyword evidence="2" id="KW-1133">Transmembrane helix</keyword>
<reference evidence="4" key="1">
    <citation type="submission" date="2003-08" db="EMBL/GenBank/DDBJ databases">
        <authorList>
            <person name="Birren B."/>
            <person name="Nusbaum C."/>
            <person name="Abebe A."/>
            <person name="Abouelleil A."/>
            <person name="Adekoya E."/>
            <person name="Ait-zahra M."/>
            <person name="Allen N."/>
            <person name="Allen T."/>
            <person name="An P."/>
            <person name="Anderson M."/>
            <person name="Anderson S."/>
            <person name="Arachchi H."/>
            <person name="Armbruster J."/>
            <person name="Bachantsang P."/>
            <person name="Baldwin J."/>
            <person name="Barry A."/>
            <person name="Bayul T."/>
            <person name="Blitshsteyn B."/>
            <person name="Bloom T."/>
            <person name="Blye J."/>
            <person name="Boguslavskiy L."/>
            <person name="Borowsky M."/>
            <person name="Boukhgalter B."/>
            <person name="Brunache A."/>
            <person name="Butler J."/>
            <person name="Calixte N."/>
            <person name="Calvo S."/>
            <person name="Camarata J."/>
            <person name="Campo K."/>
            <person name="Chang J."/>
            <person name="Cheshatsang Y."/>
            <person name="Citroen M."/>
            <person name="Collymore A."/>
            <person name="Considine T."/>
            <person name="Cook A."/>
            <person name="Cooke P."/>
            <person name="Corum B."/>
            <person name="Cuomo C."/>
            <person name="David R."/>
            <person name="Dawoe T."/>
            <person name="Degray S."/>
            <person name="Dodge S."/>
            <person name="Dooley K."/>
            <person name="Dorje P."/>
            <person name="Dorjee K."/>
            <person name="Dorris L."/>
            <person name="Duffey N."/>
            <person name="Dupes A."/>
            <person name="Elkins T."/>
            <person name="Engels R."/>
            <person name="Erickson J."/>
            <person name="Farina A."/>
            <person name="Faro S."/>
            <person name="Ferreira P."/>
            <person name="Fischer H."/>
            <person name="Fitzgerald M."/>
            <person name="Foley K."/>
            <person name="Gage D."/>
            <person name="Galagan J."/>
            <person name="Gearin G."/>
            <person name="Gnerre S."/>
            <person name="Gnirke A."/>
            <person name="Goyette A."/>
            <person name="Graham J."/>
            <person name="Grandbois E."/>
            <person name="Gyaltsen K."/>
            <person name="Hafez N."/>
            <person name="Hagopian D."/>
            <person name="Hagos B."/>
            <person name="Hall J."/>
            <person name="Hatcher B."/>
            <person name="Heller A."/>
            <person name="Higgins H."/>
            <person name="Honan T."/>
            <person name="Horn A."/>
            <person name="Houde N."/>
            <person name="Hughes L."/>
            <person name="Hulme W."/>
            <person name="Husby E."/>
            <person name="Iliev I."/>
            <person name="Jaffe D."/>
            <person name="Jones C."/>
            <person name="Kamal M."/>
            <person name="Kamat A."/>
            <person name="Kamvysselis M."/>
            <person name="Karlsson E."/>
            <person name="Kells C."/>
            <person name="Kieu A."/>
            <person name="Kisner P."/>
            <person name="Kodira C."/>
            <person name="Kulbokas E."/>
            <person name="Labutti K."/>
            <person name="Lama D."/>
            <person name="Landers T."/>
            <person name="Leger J."/>
            <person name="Levine S."/>
            <person name="Lewis D."/>
            <person name="Lewis T."/>
            <person name="Lindblad-toh K."/>
            <person name="Liu X."/>
            <person name="Lokyitsang T."/>
            <person name="Lokyitsang Y."/>
            <person name="Lucien O."/>
            <person name="Lui A."/>
            <person name="Ma L.J."/>
            <person name="Mabbitt R."/>
            <person name="Macdonald J."/>
            <person name="Maclean C."/>
            <person name="Major J."/>
            <person name="Manning J."/>
            <person name="Marabella R."/>
            <person name="Maru K."/>
            <person name="Matthews C."/>
            <person name="Mauceli E."/>
            <person name="Mccarthy M."/>
            <person name="Mcdonough S."/>
            <person name="Mcghee T."/>
            <person name="Meldrim J."/>
            <person name="Meneus L."/>
            <person name="Mesirov J."/>
            <person name="Mihalev A."/>
            <person name="Mihova T."/>
            <person name="Mikkelsen T."/>
            <person name="Mlenga V."/>
            <person name="Moru K."/>
            <person name="Mozes J."/>
            <person name="Mulrain L."/>
            <person name="Munson G."/>
            <person name="Naylor J."/>
            <person name="Newes C."/>
            <person name="Nguyen C."/>
            <person name="Nguyen N."/>
            <person name="Nguyen T."/>
            <person name="Nicol R."/>
            <person name="Nielsen C."/>
            <person name="Nizzari M."/>
            <person name="Norbu C."/>
            <person name="Norbu N."/>
            <person name="O'donnell P."/>
            <person name="Okoawo O."/>
            <person name="O'leary S."/>
            <person name="Omotosho B."/>
            <person name="O'neill K."/>
            <person name="Osman S."/>
            <person name="Parker S."/>
            <person name="Perrin D."/>
            <person name="Phunkhang P."/>
            <person name="Piqani B."/>
            <person name="Purcell S."/>
            <person name="Rachupka T."/>
            <person name="Ramasamy U."/>
            <person name="Rameau R."/>
            <person name="Ray V."/>
            <person name="Raymond C."/>
            <person name="Retta R."/>
            <person name="Richardson S."/>
            <person name="Rise C."/>
            <person name="Rodriguez J."/>
            <person name="Rogers J."/>
            <person name="Rogov P."/>
            <person name="Rutman M."/>
            <person name="Schupbach R."/>
            <person name="Seaman C."/>
            <person name="Settipalli S."/>
            <person name="Sharpe T."/>
            <person name="Sheridan J."/>
            <person name="Sherpa N."/>
            <person name="Shi J."/>
            <person name="Smirnov S."/>
            <person name="Smith C."/>
            <person name="Sougnez C."/>
            <person name="Spencer B."/>
            <person name="Stalker J."/>
            <person name="Stange-thomann N."/>
            <person name="Stavropoulos S."/>
            <person name="Stetson K."/>
            <person name="Stone C."/>
            <person name="Stone S."/>
            <person name="Stubbs M."/>
            <person name="Talamas J."/>
            <person name="Tchuinga P."/>
            <person name="Tenzing P."/>
            <person name="Tesfaye S."/>
            <person name="Theodore J."/>
            <person name="Thoulutsang Y."/>
            <person name="Topham K."/>
            <person name="Towey S."/>
            <person name="Tsamla T."/>
            <person name="Tsomo N."/>
            <person name="Vallee D."/>
            <person name="Vassiliev H."/>
            <person name="Venkataraman V."/>
            <person name="Vinson J."/>
            <person name="Vo A."/>
            <person name="Wade C."/>
            <person name="Wang S."/>
            <person name="Wangchuk T."/>
            <person name="Wangdi T."/>
            <person name="Whittaker C."/>
            <person name="Wilkinson J."/>
            <person name="Wu Y."/>
            <person name="Wyman D."/>
            <person name="Yadav S."/>
            <person name="Yang S."/>
            <person name="Yang X."/>
            <person name="Yeager S."/>
            <person name="Yee E."/>
            <person name="Young G."/>
            <person name="Zainoun J."/>
            <person name="Zembeck L."/>
            <person name="Zimmer A."/>
            <person name="Zody M."/>
            <person name="Lander E."/>
        </authorList>
    </citation>
    <scope>NUCLEOTIDE SEQUENCE [LARGE SCALE GENOMIC DNA]</scope>
</reference>
<dbReference type="OMA" id="PNDINMA"/>
<dbReference type="AlphaFoldDB" id="H2YFD8"/>
<feature type="transmembrane region" description="Helical" evidence="2">
    <location>
        <begin position="98"/>
        <end position="116"/>
    </location>
</feature>
<evidence type="ECO:0000313" key="3">
    <source>
        <dbReference type="Ensembl" id="ENSCSAVP00000004036.1"/>
    </source>
</evidence>
<dbReference type="PANTHER" id="PTHR23320">
    <property type="entry name" value="MEMBRANE-SPANNING 4-DOMAINS SUBFAMILY A MS4A -RELATED"/>
    <property type="match status" value="1"/>
</dbReference>
<proteinExistence type="predicted"/>
<dbReference type="Proteomes" id="UP000007875">
    <property type="component" value="Unassembled WGS sequence"/>
</dbReference>
<evidence type="ECO:0000256" key="1">
    <source>
        <dbReference type="SAM" id="MobiDB-lite"/>
    </source>
</evidence>
<sequence>MSTRTYTTQPVVFPVQQKHPGQKYSRPYTVLGVLQILIGILSVILCGVSIGIIPNSTSAAQAAVGYIYYSIGSSIWYLVAGSLGVASGRNPSNCPITGALVVTIFAAIASGIMCLLESLTTVALNLVLTPGFFSLSSTTTLGPEEKDLVTKELAIHAVLAFLAGAQFIITIVHSGYCCAVNCCANKTYSGMVTGGTTVMMQNPVQMQAQPANDPSQAMEKGYGSPGY</sequence>
<keyword evidence="4" id="KW-1185">Reference proteome</keyword>
<keyword evidence="2" id="KW-0472">Membrane</keyword>
<organism evidence="3 4">
    <name type="scientific">Ciona savignyi</name>
    <name type="common">Pacific transparent sea squirt</name>
    <dbReference type="NCBI Taxonomy" id="51511"/>
    <lineage>
        <taxon>Eukaryota</taxon>
        <taxon>Metazoa</taxon>
        <taxon>Chordata</taxon>
        <taxon>Tunicata</taxon>
        <taxon>Ascidiacea</taxon>
        <taxon>Phlebobranchia</taxon>
        <taxon>Cionidae</taxon>
        <taxon>Ciona</taxon>
    </lineage>
</organism>
<feature type="region of interest" description="Disordered" evidence="1">
    <location>
        <begin position="208"/>
        <end position="227"/>
    </location>
</feature>
<protein>
    <submittedName>
        <fullName evidence="3">Uncharacterized protein</fullName>
    </submittedName>
</protein>
<dbReference type="PANTHER" id="PTHR23320:SF165">
    <property type="entry name" value="MARVEL DOMAIN-CONTAINING PROTEIN"/>
    <property type="match status" value="1"/>
</dbReference>
<dbReference type="GeneTree" id="ENSGT00940000165397"/>
<keyword evidence="2" id="KW-0812">Transmembrane</keyword>
<name>H2YFD8_CIOSA</name>
<evidence type="ECO:0000313" key="4">
    <source>
        <dbReference type="Proteomes" id="UP000007875"/>
    </source>
</evidence>